<dbReference type="EMBL" id="LKST01000003">
    <property type="protein sequence ID" value="KQB83773.1"/>
    <property type="molecule type" value="Genomic_DNA"/>
</dbReference>
<dbReference type="SMART" id="SM00382">
    <property type="entry name" value="AAA"/>
    <property type="match status" value="1"/>
</dbReference>
<keyword evidence="3" id="KW-1185">Reference proteome</keyword>
<dbReference type="RefSeq" id="WP_055122917.1">
    <property type="nucleotide sequence ID" value="NZ_LKST01000003.1"/>
</dbReference>
<dbReference type="OrthoDB" id="9784297at2"/>
<feature type="domain" description="AAA+ ATPase" evidence="1">
    <location>
        <begin position="38"/>
        <end position="204"/>
    </location>
</feature>
<gene>
    <name evidence="2" type="primary">recF_2</name>
    <name evidence="2" type="ORF">Cocul_01846</name>
</gene>
<dbReference type="InterPro" id="IPR027417">
    <property type="entry name" value="P-loop_NTPase"/>
</dbReference>
<dbReference type="AlphaFoldDB" id="A0A0Q1DUH1"/>
<dbReference type="Gene3D" id="3.40.50.300">
    <property type="entry name" value="P-loop containing nucleotide triphosphate hydrolases"/>
    <property type="match status" value="2"/>
</dbReference>
<reference evidence="2 3" key="1">
    <citation type="submission" date="2015-10" db="EMBL/GenBank/DDBJ databases">
        <title>Corynebacteirum lowii and Corynebacterium oculi species nova, derived from human clinical disease and and emended description of Corynebacterium mastiditis.</title>
        <authorList>
            <person name="Bernard K."/>
            <person name="Pacheco A.L."/>
            <person name="Mcdougall C."/>
            <person name="Burtx T."/>
            <person name="Weibe D."/>
            <person name="Tyler S."/>
            <person name="Olson A.B."/>
            <person name="Cnockaert M."/>
            <person name="Eguchi H."/>
            <person name="Kuwahara T."/>
            <person name="Nakayama-Imaohji H."/>
            <person name="Boudewijins M."/>
            <person name="Van Hoecke F."/>
            <person name="Bernier A.-M."/>
            <person name="Vandamme P."/>
        </authorList>
    </citation>
    <scope>NUCLEOTIDE SEQUENCE [LARGE SCALE GENOMIC DNA]</scope>
    <source>
        <strain evidence="2 3">NML 130210</strain>
    </source>
</reference>
<dbReference type="InterPro" id="IPR038729">
    <property type="entry name" value="Rad50/SbcC_AAA"/>
</dbReference>
<dbReference type="InterPro" id="IPR051396">
    <property type="entry name" value="Bact_Antivir_Def_Nuclease"/>
</dbReference>
<protein>
    <submittedName>
        <fullName evidence="2">DNA replication and repair protein RecF</fullName>
    </submittedName>
</protein>
<accession>A0A0Q1DUH1</accession>
<dbReference type="PATRIC" id="fig|1544416.3.peg.1846"/>
<dbReference type="Proteomes" id="UP000050517">
    <property type="component" value="Unassembled WGS sequence"/>
</dbReference>
<dbReference type="GO" id="GO:0005524">
    <property type="term" value="F:ATP binding"/>
    <property type="evidence" value="ECO:0007669"/>
    <property type="project" value="InterPro"/>
</dbReference>
<dbReference type="GO" id="GO:0016887">
    <property type="term" value="F:ATP hydrolysis activity"/>
    <property type="evidence" value="ECO:0007669"/>
    <property type="project" value="InterPro"/>
</dbReference>
<dbReference type="PANTHER" id="PTHR43581">
    <property type="entry name" value="ATP/GTP PHOSPHATASE"/>
    <property type="match status" value="1"/>
</dbReference>
<comment type="caution">
    <text evidence="2">The sequence shown here is derived from an EMBL/GenBank/DDBJ whole genome shotgun (WGS) entry which is preliminary data.</text>
</comment>
<dbReference type="Pfam" id="PF13304">
    <property type="entry name" value="AAA_21"/>
    <property type="match status" value="1"/>
</dbReference>
<dbReference type="InterPro" id="IPR003959">
    <property type="entry name" value="ATPase_AAA_core"/>
</dbReference>
<evidence type="ECO:0000313" key="2">
    <source>
        <dbReference type="EMBL" id="KQB83773.1"/>
    </source>
</evidence>
<evidence type="ECO:0000259" key="1">
    <source>
        <dbReference type="SMART" id="SM00382"/>
    </source>
</evidence>
<dbReference type="SUPFAM" id="SSF52540">
    <property type="entry name" value="P-loop containing nucleoside triphosphate hydrolases"/>
    <property type="match status" value="1"/>
</dbReference>
<dbReference type="PANTHER" id="PTHR43581:SF3">
    <property type="entry name" value="AAA+ ATPASE DOMAIN-CONTAINING PROTEIN"/>
    <property type="match status" value="1"/>
</dbReference>
<proteinExistence type="predicted"/>
<dbReference type="GO" id="GO:0006302">
    <property type="term" value="P:double-strand break repair"/>
    <property type="evidence" value="ECO:0007669"/>
    <property type="project" value="InterPro"/>
</dbReference>
<dbReference type="STRING" id="1544416.Cocul_01846"/>
<evidence type="ECO:0000313" key="3">
    <source>
        <dbReference type="Proteomes" id="UP000050517"/>
    </source>
</evidence>
<organism evidence="2 3">
    <name type="scientific">Corynebacterium oculi</name>
    <dbReference type="NCBI Taxonomy" id="1544416"/>
    <lineage>
        <taxon>Bacteria</taxon>
        <taxon>Bacillati</taxon>
        <taxon>Actinomycetota</taxon>
        <taxon>Actinomycetes</taxon>
        <taxon>Mycobacteriales</taxon>
        <taxon>Corynebacteriaceae</taxon>
        <taxon>Corynebacterium</taxon>
    </lineage>
</organism>
<sequence>MGFLRAMRIDVPPERLPEGYLARVAAVRHLTRQELRFPTPVTVLSGENGAGKSTLIEAIALGMRFQHQGGTRNLYTDKRNDVSRLHEVLILTRERNPRHGYFLRGETHFNVALAYGAEEPPGDIHLNHMSHGESLMQVILHRFHPGGFYLLDEPEAGLSALRQVELLGRIAHLAARGAQFIIATHSPILMAAPGATILELNNAGITPIDFDHAGAVSATREFLDDPEGTAHYLVETDHA</sequence>
<dbReference type="Pfam" id="PF13476">
    <property type="entry name" value="AAA_23"/>
    <property type="match status" value="1"/>
</dbReference>
<dbReference type="InterPro" id="IPR003593">
    <property type="entry name" value="AAA+_ATPase"/>
</dbReference>
<name>A0A0Q1DUH1_9CORY</name>